<evidence type="ECO:0000313" key="5">
    <source>
        <dbReference type="Proteomes" id="UP000708208"/>
    </source>
</evidence>
<dbReference type="PANTHER" id="PTHR21083">
    <property type="entry name" value="TWISTER"/>
    <property type="match status" value="1"/>
</dbReference>
<dbReference type="EMBL" id="CAJVCH010453818">
    <property type="protein sequence ID" value="CAG7819593.1"/>
    <property type="molecule type" value="Genomic_DNA"/>
</dbReference>
<evidence type="ECO:0000313" key="4">
    <source>
        <dbReference type="EMBL" id="CAG7819593.1"/>
    </source>
</evidence>
<evidence type="ECO:0000256" key="2">
    <source>
        <dbReference type="SAM" id="MobiDB-lite"/>
    </source>
</evidence>
<keyword evidence="5" id="KW-1185">Reference proteome</keyword>
<evidence type="ECO:0000256" key="1">
    <source>
        <dbReference type="ARBA" id="ARBA00008511"/>
    </source>
</evidence>
<dbReference type="CDD" id="cd00298">
    <property type="entry name" value="ACD_sHsps_p23-like"/>
    <property type="match status" value="1"/>
</dbReference>
<dbReference type="GO" id="GO:0045505">
    <property type="term" value="F:dynein intermediate chain binding"/>
    <property type="evidence" value="ECO:0007669"/>
    <property type="project" value="TreeGrafter"/>
</dbReference>
<dbReference type="InterPro" id="IPR041442">
    <property type="entry name" value="PIH1D1/2/3_CS-like"/>
</dbReference>
<reference evidence="4" key="1">
    <citation type="submission" date="2021-06" db="EMBL/GenBank/DDBJ databases">
        <authorList>
            <person name="Hodson N. C."/>
            <person name="Mongue J. A."/>
            <person name="Jaron S. K."/>
        </authorList>
    </citation>
    <scope>NUCLEOTIDE SEQUENCE</scope>
</reference>
<dbReference type="GO" id="GO:0005737">
    <property type="term" value="C:cytoplasm"/>
    <property type="evidence" value="ECO:0007669"/>
    <property type="project" value="TreeGrafter"/>
</dbReference>
<dbReference type="PANTHER" id="PTHR21083:SF0">
    <property type="entry name" value="DYNEIN AXONEMAL ASSEMBLY FACTOR 6"/>
    <property type="match status" value="1"/>
</dbReference>
<gene>
    <name evidence="4" type="ORF">AFUS01_LOCUS30029</name>
</gene>
<organism evidence="4 5">
    <name type="scientific">Allacma fusca</name>
    <dbReference type="NCBI Taxonomy" id="39272"/>
    <lineage>
        <taxon>Eukaryota</taxon>
        <taxon>Metazoa</taxon>
        <taxon>Ecdysozoa</taxon>
        <taxon>Arthropoda</taxon>
        <taxon>Hexapoda</taxon>
        <taxon>Collembola</taxon>
        <taxon>Symphypleona</taxon>
        <taxon>Sminthuridae</taxon>
        <taxon>Allacma</taxon>
    </lineage>
</organism>
<dbReference type="Pfam" id="PF18201">
    <property type="entry name" value="PIH1_CS"/>
    <property type="match status" value="1"/>
</dbReference>
<evidence type="ECO:0000259" key="3">
    <source>
        <dbReference type="Pfam" id="PF18201"/>
    </source>
</evidence>
<dbReference type="AlphaFoldDB" id="A0A8J2KM82"/>
<accession>A0A8J2KM82</accession>
<dbReference type="GO" id="GO:0070286">
    <property type="term" value="P:axonemal dynein complex assembly"/>
    <property type="evidence" value="ECO:0007669"/>
    <property type="project" value="InterPro"/>
</dbReference>
<protein>
    <recommendedName>
        <fullName evidence="3">PIH1D1/2/3 CS-like domain-containing protein</fullName>
    </recommendedName>
</protein>
<feature type="region of interest" description="Disordered" evidence="2">
    <location>
        <begin position="19"/>
        <end position="73"/>
    </location>
</feature>
<feature type="compositionally biased region" description="Basic and acidic residues" evidence="2">
    <location>
        <begin position="60"/>
        <end position="70"/>
    </location>
</feature>
<name>A0A8J2KM82_9HEXA</name>
<dbReference type="OrthoDB" id="25887at2759"/>
<comment type="caution">
    <text evidence="4">The sequence shown here is derived from an EMBL/GenBank/DDBJ whole genome shotgun (WGS) entry which is preliminary data.</text>
</comment>
<feature type="domain" description="PIH1D1/2/3 CS-like" evidence="3">
    <location>
        <begin position="93"/>
        <end position="187"/>
    </location>
</feature>
<dbReference type="GO" id="GO:0051087">
    <property type="term" value="F:protein-folding chaperone binding"/>
    <property type="evidence" value="ECO:0007669"/>
    <property type="project" value="InterPro"/>
</dbReference>
<sequence length="197" mass="22157">MDFGFGDIRELAKLLNNGEAEYDSDSDDETGKKTSAKIGPGSVGPPKQTGDGQGNQSDNKAPEKNPKEIWDQQEINTVSNVITRSIEHDPRQRPTFETFYRQAVSTEDVYLQMGMKTPCTASCENLVVVINLPGENFQQVKLDIKPDFVFLRSPKYIFRFPTPHPVDPNGGNAKWDQDEEKLTVTLKLAREYDALNF</sequence>
<comment type="similarity">
    <text evidence="1">Belongs to the PIH1 family.</text>
</comment>
<proteinExistence type="inferred from homology"/>
<dbReference type="Proteomes" id="UP000708208">
    <property type="component" value="Unassembled WGS sequence"/>
</dbReference>
<dbReference type="InterPro" id="IPR026697">
    <property type="entry name" value="DNAAF6"/>
</dbReference>